<evidence type="ECO:0000313" key="3">
    <source>
        <dbReference type="EMBL" id="BBZ06300.1"/>
    </source>
</evidence>
<dbReference type="EMBL" id="LQOS01000047">
    <property type="protein sequence ID" value="ORV37566.1"/>
    <property type="molecule type" value="Genomic_DNA"/>
</dbReference>
<evidence type="ECO:0000256" key="1">
    <source>
        <dbReference type="RuleBase" id="RU362001"/>
    </source>
</evidence>
<organism evidence="5 6">
    <name type="scientific">Mycolicibacterium doricum</name>
    <dbReference type="NCBI Taxonomy" id="126673"/>
    <lineage>
        <taxon>Bacteria</taxon>
        <taxon>Bacillati</taxon>
        <taxon>Actinomycetota</taxon>
        <taxon>Actinomycetes</taxon>
        <taxon>Mycobacteriales</taxon>
        <taxon>Mycobacteriaceae</taxon>
        <taxon>Mycolicibacterium</taxon>
    </lineage>
</organism>
<proteinExistence type="inferred from homology"/>
<name>A0A1X1T024_9MYCO</name>
<dbReference type="SUPFAM" id="SSF140453">
    <property type="entry name" value="EsxAB dimer-like"/>
    <property type="match status" value="1"/>
</dbReference>
<sequence length="94" mass="10773">MRYRVELDELLAFVDKLQSFERRAEAIADRVDCQVADLHTTWSGEAAAAHRAQHDEWVSGATQMREALAELRQAAEHAHRNYTHAAQLNRDMLT</sequence>
<dbReference type="EMBL" id="AP022605">
    <property type="protein sequence ID" value="BBZ06295.1"/>
    <property type="molecule type" value="Genomic_DNA"/>
</dbReference>
<dbReference type="STRING" id="126673.AWC01_15785"/>
<evidence type="ECO:0000313" key="7">
    <source>
        <dbReference type="Proteomes" id="UP000467201"/>
    </source>
</evidence>
<reference evidence="2" key="3">
    <citation type="submission" date="2020-02" db="EMBL/GenBank/DDBJ databases">
        <authorList>
            <person name="Matsumoto Y."/>
            <person name="Motooka D."/>
            <person name="Nakamura S."/>
        </authorList>
    </citation>
    <scope>NUCLEOTIDE SEQUENCE</scope>
    <source>
        <strain evidence="2">JCM 12405</strain>
    </source>
</reference>
<dbReference type="EMBL" id="AP022605">
    <property type="protein sequence ID" value="BBZ06300.1"/>
    <property type="molecule type" value="Genomic_DNA"/>
</dbReference>
<dbReference type="RefSeq" id="WP_085192313.1">
    <property type="nucleotide sequence ID" value="NZ_AP022605.1"/>
</dbReference>
<dbReference type="Gene3D" id="1.10.287.1060">
    <property type="entry name" value="ESAT-6-like"/>
    <property type="match status" value="1"/>
</dbReference>
<dbReference type="InterPro" id="IPR036689">
    <property type="entry name" value="ESAT-6-like_sf"/>
</dbReference>
<evidence type="ECO:0000313" key="4">
    <source>
        <dbReference type="EMBL" id="ORV37562.1"/>
    </source>
</evidence>
<evidence type="ECO:0000313" key="6">
    <source>
        <dbReference type="Proteomes" id="UP000193564"/>
    </source>
</evidence>
<dbReference type="InterPro" id="IPR010310">
    <property type="entry name" value="T7SS_ESAT-6-like"/>
</dbReference>
<reference evidence="5 6" key="1">
    <citation type="submission" date="2016-01" db="EMBL/GenBank/DDBJ databases">
        <title>The new phylogeny of the genus Mycobacterium.</title>
        <authorList>
            <person name="Tarcisio F."/>
            <person name="Conor M."/>
            <person name="Antonella G."/>
            <person name="Elisabetta G."/>
            <person name="Giulia F.S."/>
            <person name="Sara T."/>
            <person name="Anna F."/>
            <person name="Clotilde B."/>
            <person name="Roberto B."/>
            <person name="Veronica D.S."/>
            <person name="Fabio R."/>
            <person name="Monica P."/>
            <person name="Olivier J."/>
            <person name="Enrico T."/>
            <person name="Nicola S."/>
        </authorList>
    </citation>
    <scope>NUCLEOTIDE SEQUENCE [LARGE SCALE GENOMIC DNA]</scope>
    <source>
        <strain evidence="5 6">DSM 44339</strain>
    </source>
</reference>
<evidence type="ECO:0000313" key="2">
    <source>
        <dbReference type="EMBL" id="BBZ06295.1"/>
    </source>
</evidence>
<dbReference type="NCBIfam" id="TIGR03930">
    <property type="entry name" value="WXG100_ESAT6"/>
    <property type="match status" value="1"/>
</dbReference>
<dbReference type="OrthoDB" id="4380842at2"/>
<dbReference type="Proteomes" id="UP000467201">
    <property type="component" value="Chromosome"/>
</dbReference>
<dbReference type="Proteomes" id="UP000193564">
    <property type="component" value="Unassembled WGS sequence"/>
</dbReference>
<gene>
    <name evidence="4" type="ORF">AWC01_15785</name>
    <name evidence="5" type="ORF">AWC01_15815</name>
    <name evidence="2" type="ORF">MDOR_04640</name>
    <name evidence="3" type="ORF">MDOR_04690</name>
</gene>
<keyword evidence="6" id="KW-1185">Reference proteome</keyword>
<dbReference type="Pfam" id="PF06013">
    <property type="entry name" value="WXG100"/>
    <property type="match status" value="1"/>
</dbReference>
<dbReference type="KEGG" id="mdr:MDOR_04640"/>
<dbReference type="AlphaFoldDB" id="A0A1X1T024"/>
<reference evidence="2 7" key="2">
    <citation type="journal article" date="2019" name="Emerg. Microbes Infect.">
        <title>Comprehensive subspecies identification of 175 nontuberculous mycobacteria species based on 7547 genomic profiles.</title>
        <authorList>
            <person name="Matsumoto Y."/>
            <person name="Kinjo T."/>
            <person name="Motooka D."/>
            <person name="Nabeya D."/>
            <person name="Jung N."/>
            <person name="Uechi K."/>
            <person name="Horii T."/>
            <person name="Iida T."/>
            <person name="Fujita J."/>
            <person name="Nakamura S."/>
        </authorList>
    </citation>
    <scope>NUCLEOTIDE SEQUENCE [LARGE SCALE GENOMIC DNA]</scope>
    <source>
        <strain evidence="2 7">JCM 12405</strain>
    </source>
</reference>
<accession>A0A1X1T024</accession>
<protein>
    <recommendedName>
        <fullName evidence="1">ESAT-6-like protein</fullName>
    </recommendedName>
</protein>
<dbReference type="KEGG" id="mdr:MDOR_04690"/>
<evidence type="ECO:0000313" key="5">
    <source>
        <dbReference type="EMBL" id="ORV37566.1"/>
    </source>
</evidence>
<comment type="similarity">
    <text evidence="1">Belongs to the WXG100 family.</text>
</comment>
<dbReference type="EMBL" id="LQOS01000047">
    <property type="protein sequence ID" value="ORV37562.1"/>
    <property type="molecule type" value="Genomic_DNA"/>
</dbReference>